<dbReference type="InterPro" id="IPR000266">
    <property type="entry name" value="Ribosomal_uS17"/>
</dbReference>
<comment type="function">
    <text evidence="1">One of the primary rRNA binding proteins, it binds specifically to the 5'-end of 16S ribosomal RNA.</text>
</comment>
<evidence type="ECO:0000256" key="2">
    <source>
        <dbReference type="ARBA" id="ARBA00010254"/>
    </source>
</evidence>
<dbReference type="KEGG" id="sre:PTSG_04653"/>
<keyword evidence="5 8" id="KW-0689">Ribosomal protein</keyword>
<keyword evidence="10" id="KW-1185">Reference proteome</keyword>
<sequence>MRLKLVGRVLSTAGVMQKTAKVEVIRFVKHPRVEKMVRQRKVYMVHDESNSRMPGDVVRIEECRPLSKRKRFTITDILREEQRLFNPITNRTETKYSPPA</sequence>
<dbReference type="Proteomes" id="UP000007799">
    <property type="component" value="Unassembled WGS sequence"/>
</dbReference>
<name>F2U816_SALR5</name>
<evidence type="ECO:0000256" key="6">
    <source>
        <dbReference type="ARBA" id="ARBA00023274"/>
    </source>
</evidence>
<dbReference type="STRING" id="946362.F2U816"/>
<dbReference type="GO" id="GO:0019843">
    <property type="term" value="F:rRNA binding"/>
    <property type="evidence" value="ECO:0007669"/>
    <property type="project" value="UniProtKB-KW"/>
</dbReference>
<accession>F2U816</accession>
<dbReference type="PANTHER" id="PTHR10744">
    <property type="entry name" value="40S RIBOSOMAL PROTEIN S11 FAMILY MEMBER"/>
    <property type="match status" value="1"/>
</dbReference>
<evidence type="ECO:0000256" key="4">
    <source>
        <dbReference type="ARBA" id="ARBA00022884"/>
    </source>
</evidence>
<evidence type="ECO:0000313" key="9">
    <source>
        <dbReference type="EMBL" id="EGD72921.1"/>
    </source>
</evidence>
<dbReference type="NCBIfam" id="NF004123">
    <property type="entry name" value="PRK05610.1"/>
    <property type="match status" value="1"/>
</dbReference>
<evidence type="ECO:0000256" key="8">
    <source>
        <dbReference type="RuleBase" id="RU003872"/>
    </source>
</evidence>
<evidence type="ECO:0000256" key="7">
    <source>
        <dbReference type="ARBA" id="ARBA00035251"/>
    </source>
</evidence>
<dbReference type="InterPro" id="IPR012340">
    <property type="entry name" value="NA-bd_OB-fold"/>
</dbReference>
<dbReference type="Pfam" id="PF00366">
    <property type="entry name" value="Ribosomal_S17"/>
    <property type="match status" value="1"/>
</dbReference>
<dbReference type="InParanoid" id="F2U816"/>
<evidence type="ECO:0000256" key="3">
    <source>
        <dbReference type="ARBA" id="ARBA00022730"/>
    </source>
</evidence>
<dbReference type="GO" id="GO:0005840">
    <property type="term" value="C:ribosome"/>
    <property type="evidence" value="ECO:0007669"/>
    <property type="project" value="UniProtKB-KW"/>
</dbReference>
<dbReference type="GO" id="GO:1990904">
    <property type="term" value="C:ribonucleoprotein complex"/>
    <property type="evidence" value="ECO:0007669"/>
    <property type="project" value="UniProtKB-KW"/>
</dbReference>
<dbReference type="InterPro" id="IPR019979">
    <property type="entry name" value="Ribosomal_uS17_CS"/>
</dbReference>
<dbReference type="PANTHER" id="PTHR10744:SF1">
    <property type="entry name" value="SMALL RIBOSOMAL SUBUNIT PROTEIN US17M"/>
    <property type="match status" value="1"/>
</dbReference>
<dbReference type="RefSeq" id="XP_004994743.1">
    <property type="nucleotide sequence ID" value="XM_004994686.1"/>
</dbReference>
<keyword evidence="3" id="KW-0699">rRNA-binding</keyword>
<dbReference type="GO" id="GO:0003735">
    <property type="term" value="F:structural constituent of ribosome"/>
    <property type="evidence" value="ECO:0007669"/>
    <property type="project" value="InterPro"/>
</dbReference>
<dbReference type="PRINTS" id="PR00973">
    <property type="entry name" value="RIBOSOMALS17"/>
</dbReference>
<keyword evidence="6 8" id="KW-0687">Ribonucleoprotein</keyword>
<dbReference type="InterPro" id="IPR019984">
    <property type="entry name" value="Ribosomal_uS17_bact/chlr"/>
</dbReference>
<gene>
    <name evidence="9" type="ORF">PTSG_04653</name>
</gene>
<comment type="similarity">
    <text evidence="2 8">Belongs to the universal ribosomal protein uS17 family.</text>
</comment>
<protein>
    <recommendedName>
        <fullName evidence="7">Small ribosomal subunit protein uS17c</fullName>
    </recommendedName>
</protein>
<evidence type="ECO:0000256" key="1">
    <source>
        <dbReference type="ARBA" id="ARBA00002932"/>
    </source>
</evidence>
<dbReference type="GO" id="GO:0005739">
    <property type="term" value="C:mitochondrion"/>
    <property type="evidence" value="ECO:0007669"/>
    <property type="project" value="TreeGrafter"/>
</dbReference>
<dbReference type="eggNOG" id="KOG1740">
    <property type="taxonomic scope" value="Eukaryota"/>
</dbReference>
<reference evidence="9" key="1">
    <citation type="submission" date="2009-08" db="EMBL/GenBank/DDBJ databases">
        <title>Annotation of Salpingoeca rosetta.</title>
        <authorList>
            <consortium name="The Broad Institute Genome Sequencing Platform"/>
            <person name="Russ C."/>
            <person name="Cuomo C."/>
            <person name="Burger G."/>
            <person name="Gray M.W."/>
            <person name="Holland P.W.H."/>
            <person name="King N."/>
            <person name="Lang F.B.F."/>
            <person name="Roger A.J."/>
            <person name="Ruiz-Trillo I."/>
            <person name="Young S.K."/>
            <person name="Zeng Q."/>
            <person name="Gargeya S."/>
            <person name="Alvarado L."/>
            <person name="Berlin A."/>
            <person name="Chapman S.B."/>
            <person name="Chen Z."/>
            <person name="Freedman E."/>
            <person name="Gellesch M."/>
            <person name="Goldberg J."/>
            <person name="Griggs A."/>
            <person name="Gujja S."/>
            <person name="Heilman E."/>
            <person name="Heiman D."/>
            <person name="Howarth C."/>
            <person name="Mehta T."/>
            <person name="Neiman D."/>
            <person name="Pearson M."/>
            <person name="Roberts A."/>
            <person name="Saif S."/>
            <person name="Shea T."/>
            <person name="Shenoy N."/>
            <person name="Sisk P."/>
            <person name="Stolte C."/>
            <person name="Sykes S."/>
            <person name="White J."/>
            <person name="Yandava C."/>
            <person name="Haas B."/>
            <person name="Nusbaum C."/>
            <person name="Birren B."/>
        </authorList>
    </citation>
    <scope>NUCLEOTIDE SEQUENCE [LARGE SCALE GENOMIC DNA]</scope>
    <source>
        <strain evidence="9">ATCC 50818</strain>
    </source>
</reference>
<dbReference type="EMBL" id="GL832964">
    <property type="protein sequence ID" value="EGD72921.1"/>
    <property type="molecule type" value="Genomic_DNA"/>
</dbReference>
<evidence type="ECO:0000313" key="10">
    <source>
        <dbReference type="Proteomes" id="UP000007799"/>
    </source>
</evidence>
<dbReference type="HAMAP" id="MF_01345_B">
    <property type="entry name" value="Ribosomal_uS17_B"/>
    <property type="match status" value="1"/>
</dbReference>
<dbReference type="SUPFAM" id="SSF50249">
    <property type="entry name" value="Nucleic acid-binding proteins"/>
    <property type="match status" value="1"/>
</dbReference>
<dbReference type="GeneID" id="16075325"/>
<dbReference type="OrthoDB" id="274752at2759"/>
<dbReference type="AlphaFoldDB" id="F2U816"/>
<dbReference type="OMA" id="RWMTHRV"/>
<keyword evidence="4" id="KW-0694">RNA-binding</keyword>
<dbReference type="PROSITE" id="PS00056">
    <property type="entry name" value="RIBOSOMAL_S17"/>
    <property type="match status" value="1"/>
</dbReference>
<organism evidence="10">
    <name type="scientific">Salpingoeca rosetta (strain ATCC 50818 / BSB-021)</name>
    <dbReference type="NCBI Taxonomy" id="946362"/>
    <lineage>
        <taxon>Eukaryota</taxon>
        <taxon>Choanoflagellata</taxon>
        <taxon>Craspedida</taxon>
        <taxon>Salpingoecidae</taxon>
        <taxon>Salpingoeca</taxon>
    </lineage>
</organism>
<proteinExistence type="inferred from homology"/>
<evidence type="ECO:0000256" key="5">
    <source>
        <dbReference type="ARBA" id="ARBA00022980"/>
    </source>
</evidence>
<dbReference type="Gene3D" id="2.40.50.140">
    <property type="entry name" value="Nucleic acid-binding proteins"/>
    <property type="match status" value="1"/>
</dbReference>
<dbReference type="GO" id="GO:0006412">
    <property type="term" value="P:translation"/>
    <property type="evidence" value="ECO:0007669"/>
    <property type="project" value="InterPro"/>
</dbReference>
<dbReference type="CDD" id="cd00364">
    <property type="entry name" value="Ribosomal_uS17"/>
    <property type="match status" value="1"/>
</dbReference>